<dbReference type="Proteomes" id="UP001224622">
    <property type="component" value="Unassembled WGS sequence"/>
</dbReference>
<name>A0AAJ1YF96_SERFO</name>
<proteinExistence type="predicted"/>
<keyword evidence="1" id="KW-1133">Transmembrane helix</keyword>
<reference evidence="2" key="1">
    <citation type="submission" date="2023-08" db="EMBL/GenBank/DDBJ databases">
        <title>The Comparative Genomic Analysis of Yersiniaceae from Polar Regions.</title>
        <authorList>
            <person name="Goncharov A."/>
            <person name="Aslanov B."/>
            <person name="Kolodzhieva V."/>
            <person name="Azarov D."/>
            <person name="Mochov A."/>
            <person name="Lebedeva E."/>
        </authorList>
    </citation>
    <scope>NUCLEOTIDE SEQUENCE</scope>
    <source>
        <strain evidence="2">Vf</strain>
    </source>
</reference>
<accession>A0AAJ1YF96</accession>
<evidence type="ECO:0000256" key="1">
    <source>
        <dbReference type="SAM" id="Phobius"/>
    </source>
</evidence>
<dbReference type="RefSeq" id="WP_309048094.1">
    <property type="nucleotide sequence ID" value="NZ_JAVIGA010000024.1"/>
</dbReference>
<evidence type="ECO:0000313" key="3">
    <source>
        <dbReference type="Proteomes" id="UP001224622"/>
    </source>
</evidence>
<feature type="transmembrane region" description="Helical" evidence="1">
    <location>
        <begin position="6"/>
        <end position="26"/>
    </location>
</feature>
<sequence length="118" mass="13062">MTSLNQYGLVGALLVAICLSTLVFYYHGKYSAASRELTNAQVITKNAFNAFNLMHDISKATHEDKRKIAEEGEVRMVYIREAIKGDECAVRVVADAATDNLRMLENSVRAGKPTKVKP</sequence>
<comment type="caution">
    <text evidence="2">The sequence shown here is derived from an EMBL/GenBank/DDBJ whole genome shotgun (WGS) entry which is preliminary data.</text>
</comment>
<keyword evidence="1" id="KW-0472">Membrane</keyword>
<evidence type="ECO:0008006" key="4">
    <source>
        <dbReference type="Google" id="ProtNLM"/>
    </source>
</evidence>
<gene>
    <name evidence="2" type="ORF">RDT67_19295</name>
</gene>
<organism evidence="2 3">
    <name type="scientific">Serratia fonticola</name>
    <dbReference type="NCBI Taxonomy" id="47917"/>
    <lineage>
        <taxon>Bacteria</taxon>
        <taxon>Pseudomonadati</taxon>
        <taxon>Pseudomonadota</taxon>
        <taxon>Gammaproteobacteria</taxon>
        <taxon>Enterobacterales</taxon>
        <taxon>Yersiniaceae</taxon>
        <taxon>Serratia</taxon>
    </lineage>
</organism>
<protein>
    <recommendedName>
        <fullName evidence="4">DUF2570 domain-containing protein</fullName>
    </recommendedName>
</protein>
<dbReference type="EMBL" id="JAVIGA010000024">
    <property type="protein sequence ID" value="MDQ9128566.1"/>
    <property type="molecule type" value="Genomic_DNA"/>
</dbReference>
<dbReference type="AlphaFoldDB" id="A0AAJ1YF96"/>
<keyword evidence="1" id="KW-0812">Transmembrane</keyword>
<evidence type="ECO:0000313" key="2">
    <source>
        <dbReference type="EMBL" id="MDQ9128566.1"/>
    </source>
</evidence>